<evidence type="ECO:0000256" key="1">
    <source>
        <dbReference type="ARBA" id="ARBA00023268"/>
    </source>
</evidence>
<evidence type="ECO:0000259" key="4">
    <source>
        <dbReference type="PROSITE" id="PS50994"/>
    </source>
</evidence>
<name>A0A1Z5KA20_FISSO</name>
<gene>
    <name evidence="5" type="ORF">FisN_UnNu094</name>
</gene>
<proteinExistence type="predicted"/>
<dbReference type="Gene3D" id="1.10.340.70">
    <property type="match status" value="1"/>
</dbReference>
<dbReference type="Pfam" id="PF00078">
    <property type="entry name" value="RVT_1"/>
    <property type="match status" value="1"/>
</dbReference>
<dbReference type="InterPro" id="IPR043502">
    <property type="entry name" value="DNA/RNA_pol_sf"/>
</dbReference>
<organism evidence="5 6">
    <name type="scientific">Fistulifera solaris</name>
    <name type="common">Oleaginous diatom</name>
    <dbReference type="NCBI Taxonomy" id="1519565"/>
    <lineage>
        <taxon>Eukaryota</taxon>
        <taxon>Sar</taxon>
        <taxon>Stramenopiles</taxon>
        <taxon>Ochrophyta</taxon>
        <taxon>Bacillariophyta</taxon>
        <taxon>Bacillariophyceae</taxon>
        <taxon>Bacillariophycidae</taxon>
        <taxon>Naviculales</taxon>
        <taxon>Naviculaceae</taxon>
        <taxon>Fistulifera</taxon>
    </lineage>
</organism>
<feature type="compositionally biased region" description="Polar residues" evidence="2">
    <location>
        <begin position="235"/>
        <end position="249"/>
    </location>
</feature>
<evidence type="ECO:0000313" key="5">
    <source>
        <dbReference type="EMBL" id="GAX23113.1"/>
    </source>
</evidence>
<feature type="domain" description="Reverse transcriptase" evidence="3">
    <location>
        <begin position="525"/>
        <end position="704"/>
    </location>
</feature>
<dbReference type="PROSITE" id="PS50994">
    <property type="entry name" value="INTEGRASE"/>
    <property type="match status" value="1"/>
</dbReference>
<dbReference type="InterPro" id="IPR000477">
    <property type="entry name" value="RT_dom"/>
</dbReference>
<dbReference type="PROSITE" id="PS50878">
    <property type="entry name" value="RT_POL"/>
    <property type="match status" value="1"/>
</dbReference>
<dbReference type="Gene3D" id="3.10.10.10">
    <property type="entry name" value="HIV Type 1 Reverse Transcriptase, subunit A, domain 1"/>
    <property type="match status" value="1"/>
</dbReference>
<dbReference type="InterPro" id="IPR041577">
    <property type="entry name" value="RT_RNaseH_2"/>
</dbReference>
<dbReference type="Pfam" id="PF17921">
    <property type="entry name" value="Integrase_H2C2"/>
    <property type="match status" value="1"/>
</dbReference>
<dbReference type="Gene3D" id="3.30.70.270">
    <property type="match status" value="2"/>
</dbReference>
<dbReference type="GO" id="GO:0015074">
    <property type="term" value="P:DNA integration"/>
    <property type="evidence" value="ECO:0007669"/>
    <property type="project" value="InterPro"/>
</dbReference>
<feature type="domain" description="Integrase catalytic" evidence="4">
    <location>
        <begin position="1114"/>
        <end position="1282"/>
    </location>
</feature>
<keyword evidence="6" id="KW-1185">Reference proteome</keyword>
<dbReference type="SUPFAM" id="SSF56672">
    <property type="entry name" value="DNA/RNA polymerases"/>
    <property type="match status" value="1"/>
</dbReference>
<dbReference type="PANTHER" id="PTHR37984:SF5">
    <property type="entry name" value="PROTEIN NYNRIN-LIKE"/>
    <property type="match status" value="1"/>
</dbReference>
<protein>
    <recommendedName>
        <fullName evidence="7">Reverse transcriptase</fullName>
    </recommendedName>
</protein>
<dbReference type="CDD" id="cd01647">
    <property type="entry name" value="RT_LTR"/>
    <property type="match status" value="1"/>
</dbReference>
<dbReference type="InterPro" id="IPR001584">
    <property type="entry name" value="Integrase_cat-core"/>
</dbReference>
<dbReference type="CDD" id="cd09274">
    <property type="entry name" value="RNase_HI_RT_Ty3"/>
    <property type="match status" value="1"/>
</dbReference>
<feature type="compositionally biased region" description="Polar residues" evidence="2">
    <location>
        <begin position="971"/>
        <end position="982"/>
    </location>
</feature>
<comment type="caution">
    <text evidence="5">The sequence shown here is derived from an EMBL/GenBank/DDBJ whole genome shotgun (WGS) entry which is preliminary data.</text>
</comment>
<evidence type="ECO:0000256" key="2">
    <source>
        <dbReference type="SAM" id="MobiDB-lite"/>
    </source>
</evidence>
<keyword evidence="1" id="KW-0511">Multifunctional enzyme</keyword>
<dbReference type="EMBL" id="BDSP01000196">
    <property type="protein sequence ID" value="GAX23113.1"/>
    <property type="molecule type" value="Genomic_DNA"/>
</dbReference>
<dbReference type="Pfam" id="PF00665">
    <property type="entry name" value="rve"/>
    <property type="match status" value="1"/>
</dbReference>
<dbReference type="Gene3D" id="3.30.420.10">
    <property type="entry name" value="Ribonuclease H-like superfamily/Ribonuclease H"/>
    <property type="match status" value="1"/>
</dbReference>
<evidence type="ECO:0008006" key="7">
    <source>
        <dbReference type="Google" id="ProtNLM"/>
    </source>
</evidence>
<reference evidence="5 6" key="1">
    <citation type="journal article" date="2015" name="Plant Cell">
        <title>Oil accumulation by the oleaginous diatom Fistulifera solaris as revealed by the genome and transcriptome.</title>
        <authorList>
            <person name="Tanaka T."/>
            <person name="Maeda Y."/>
            <person name="Veluchamy A."/>
            <person name="Tanaka M."/>
            <person name="Abida H."/>
            <person name="Marechal E."/>
            <person name="Bowler C."/>
            <person name="Muto M."/>
            <person name="Sunaga Y."/>
            <person name="Tanaka M."/>
            <person name="Yoshino T."/>
            <person name="Taniguchi T."/>
            <person name="Fukuda Y."/>
            <person name="Nemoto M."/>
            <person name="Matsumoto M."/>
            <person name="Wong P.S."/>
            <person name="Aburatani S."/>
            <person name="Fujibuchi W."/>
        </authorList>
    </citation>
    <scope>NUCLEOTIDE SEQUENCE [LARGE SCALE GENOMIC DNA]</scope>
    <source>
        <strain evidence="5 6">JPCC DA0580</strain>
    </source>
</reference>
<dbReference type="SUPFAM" id="SSF53098">
    <property type="entry name" value="Ribonuclease H-like"/>
    <property type="match status" value="1"/>
</dbReference>
<dbReference type="InterPro" id="IPR036397">
    <property type="entry name" value="RNaseH_sf"/>
</dbReference>
<dbReference type="FunFam" id="3.30.70.270:FF:000020">
    <property type="entry name" value="Transposon Tf2-6 polyprotein-like Protein"/>
    <property type="match status" value="1"/>
</dbReference>
<dbReference type="Proteomes" id="UP000198406">
    <property type="component" value="Unassembled WGS sequence"/>
</dbReference>
<dbReference type="InParanoid" id="A0A1Z5KA20"/>
<feature type="region of interest" description="Disordered" evidence="2">
    <location>
        <begin position="965"/>
        <end position="990"/>
    </location>
</feature>
<dbReference type="InterPro" id="IPR043128">
    <property type="entry name" value="Rev_trsase/Diguanyl_cyclase"/>
</dbReference>
<dbReference type="InterPro" id="IPR041588">
    <property type="entry name" value="Integrase_H2C2"/>
</dbReference>
<dbReference type="OrthoDB" id="43788at2759"/>
<feature type="compositionally biased region" description="Basic and acidic residues" evidence="2">
    <location>
        <begin position="278"/>
        <end position="303"/>
    </location>
</feature>
<sequence>MSRQLSIPSIYMRNNFKNKRPVLRGVSAKFELRDEPANADSGIHKKSVTLFDGEYGGDNARFWCQWEPALREVFQRKPCTTGPARFGVTSSCLTGKALNDFQRARATVATETLASFEVVLSKVKKEYFHSDTPRKDQLDYIETLRKPGGATFSEFVSEIDQMIADLKYFPEDLGADGEPLPVDEQPTLDENSYRRLMLKAVPATWLNKLTNNGTDPNKYTPAELFQRFKRMEVQEQAQQHFSRQQGTRSKTPDTKRNKTNNRDGKWCSECNSATHNTSDCRRKANKEDDNKNPRDRERNRSTASFIHHELIPKQYWRKCRESPFETKGGDFRVKYVAAVEIILPELSTTRSVQWTFYIDPSDKPRFGLLLGSDFLEQNQINISYSRQSIEWDGAIARMQAEPSTSVANALHVIRAGDDDDPNSSPQVKATARRATKILDAKYEKANLDEVVANITTLNPQQKKALLKLLRKFEFLFDGTLGDFDCEPADVTLKPGHDQPYHARTAFSVPHIHRKTLYKEIKRLVALGVLKRNDDSPHAYPTFIIPKANGTVRFVTDFRKLNAKLQRRNFPPPTIADILHNLEGFQYATALDLNMGYYTIRLTPFAQDLCTILTPWGKYSYQRLPMGISVASDIFQLKIMSLMSGLEDFVRTYLDDLLIIGRGSFEDHLSQIEQVLQRLQAAGLKVNAPKSTFFATQIEYLGFWLTRDGITPVRKKIDAILNMDRPKSQKDVRRFIGMINFYRDMWRHRSTILAPLTELTKKSEKAKFLWEPRHEHAFKAIKDLLSRDVALAYPDFKEKFTIYTDASKTQLGAVIMQKGKPIAFYSRKLTPAQQKYTTTERELLSIVETLREYRSILLGYEIDVWTDHKNLTFETHPSSSDRIHRWLLYIEEFGPTLHYIKGEANVVADALSRLPLKPTPEVEGREGSARNINTHGASTNLIESPAVHAIQTRQHRKYTERAQHFFAKRQRQQSQNATTTDTPNLRKRKREETIQAHTSIPISYETIAQHQWNDTNLLEQLETHNDIHIEKIQNFSIMKRDGKILVPTTLRKPIIQWYHQNLCHPGLDRTELTIRRNFHWNNIRADVRKTLADCHECKMFKKKTKKYGHLPAKEAEFKPWKRLCVDIIGPYTVRDANHREHELLALTMIDPATSWFEVVQISDKSSETVALAVDRQWFCRYPRPHYITYDQGGEFTGNEFQELLTSYGVKGKPASARNPQSNSVVERVHLTLHNMLRTFNFQQQDMDPKDPWSGFLAATAYAIRSTFHTSNLATPAELIFGRDILFDRPFHPDFEKIRRHKQSIINTNNKRENAKRIKYTYHPGDRVLYKRRDTYKHAQPYDGPYEVLKVYPNGTVQIAKGDRKIKDRINIRLLHPYTPRNR</sequence>
<dbReference type="GO" id="GO:0003824">
    <property type="term" value="F:catalytic activity"/>
    <property type="evidence" value="ECO:0007669"/>
    <property type="project" value="UniProtKB-KW"/>
</dbReference>
<dbReference type="Pfam" id="PF17919">
    <property type="entry name" value="RT_RNaseH_2"/>
    <property type="match status" value="1"/>
</dbReference>
<dbReference type="GO" id="GO:0003676">
    <property type="term" value="F:nucleic acid binding"/>
    <property type="evidence" value="ECO:0007669"/>
    <property type="project" value="InterPro"/>
</dbReference>
<evidence type="ECO:0000259" key="3">
    <source>
        <dbReference type="PROSITE" id="PS50878"/>
    </source>
</evidence>
<feature type="compositionally biased region" description="Basic and acidic residues" evidence="2">
    <location>
        <begin position="250"/>
        <end position="266"/>
    </location>
</feature>
<accession>A0A1Z5KA20</accession>
<dbReference type="InterPro" id="IPR012337">
    <property type="entry name" value="RNaseH-like_sf"/>
</dbReference>
<feature type="region of interest" description="Disordered" evidence="2">
    <location>
        <begin position="233"/>
        <end position="303"/>
    </location>
</feature>
<evidence type="ECO:0000313" key="6">
    <source>
        <dbReference type="Proteomes" id="UP000198406"/>
    </source>
</evidence>
<dbReference type="PANTHER" id="PTHR37984">
    <property type="entry name" value="PROTEIN CBG26694"/>
    <property type="match status" value="1"/>
</dbReference>
<dbReference type="InterPro" id="IPR050951">
    <property type="entry name" value="Retrovirus_Pol_polyprotein"/>
</dbReference>